<organism evidence="1 2">
    <name type="scientific">Holotrichia oblita</name>
    <name type="common">Chafer beetle</name>
    <dbReference type="NCBI Taxonomy" id="644536"/>
    <lineage>
        <taxon>Eukaryota</taxon>
        <taxon>Metazoa</taxon>
        <taxon>Ecdysozoa</taxon>
        <taxon>Arthropoda</taxon>
        <taxon>Hexapoda</taxon>
        <taxon>Insecta</taxon>
        <taxon>Pterygota</taxon>
        <taxon>Neoptera</taxon>
        <taxon>Endopterygota</taxon>
        <taxon>Coleoptera</taxon>
        <taxon>Polyphaga</taxon>
        <taxon>Scarabaeiformia</taxon>
        <taxon>Scarabaeidae</taxon>
        <taxon>Melolonthinae</taxon>
        <taxon>Holotrichia</taxon>
    </lineage>
</organism>
<dbReference type="Proteomes" id="UP001056778">
    <property type="component" value="Chromosome 3"/>
</dbReference>
<proteinExistence type="predicted"/>
<evidence type="ECO:0000313" key="2">
    <source>
        <dbReference type="Proteomes" id="UP001056778"/>
    </source>
</evidence>
<evidence type="ECO:0000313" key="1">
    <source>
        <dbReference type="EMBL" id="KAI4464301.1"/>
    </source>
</evidence>
<sequence>MLKTLLRRVSVLHIPTMANSKYEYVKQFESDDRLLPDCWLVVRIDGKGFNKFSKRHKFEKPNDRRALYLMNRAAVSVMEEFKDIILAYGQSDEYSFVFRKDTGIYNRRASKITTCLCSLFSSSYVFYWPRAMEGIKLQYPPAFDARAILYPSDESFRDYLIWRQVDCHINNLYNTTFWALIKKGGLSNEEAEKRLKGTVSSDKNEILFSAFGVNYNDEHPMYKKGTILLRKRLNDLRSDKSKIVIIPIHQDFIKQQFWEENPEILGMLKPGTCTWPTDKDLPDLILDQYNFRNKEIKES</sequence>
<comment type="caution">
    <text evidence="1">The sequence shown here is derived from an EMBL/GenBank/DDBJ whole genome shotgun (WGS) entry which is preliminary data.</text>
</comment>
<gene>
    <name evidence="1" type="ORF">MML48_3g00019758</name>
</gene>
<reference evidence="1" key="1">
    <citation type="submission" date="2022-04" db="EMBL/GenBank/DDBJ databases">
        <title>Chromosome-scale genome assembly of Holotrichia oblita Faldermann.</title>
        <authorList>
            <person name="Rongchong L."/>
        </authorList>
    </citation>
    <scope>NUCLEOTIDE SEQUENCE</scope>
    <source>
        <strain evidence="1">81SQS9</strain>
    </source>
</reference>
<dbReference type="EMBL" id="CM043017">
    <property type="protein sequence ID" value="KAI4464301.1"/>
    <property type="molecule type" value="Genomic_DNA"/>
</dbReference>
<protein>
    <submittedName>
        <fullName evidence="1">Uncharacterized protein</fullName>
    </submittedName>
</protein>
<keyword evidence="2" id="KW-1185">Reference proteome</keyword>
<accession>A0ACB9TBT3</accession>
<name>A0ACB9TBT3_HOLOL</name>